<dbReference type="PANTHER" id="PTHR47074">
    <property type="entry name" value="BNAC02G40300D PROTEIN"/>
    <property type="match status" value="1"/>
</dbReference>
<dbReference type="Proteomes" id="UP000327085">
    <property type="component" value="Chromosome 4"/>
</dbReference>
<evidence type="ECO:0000313" key="4">
    <source>
        <dbReference type="Proteomes" id="UP000327085"/>
    </source>
</evidence>
<dbReference type="PANTHER" id="PTHR47074:SF11">
    <property type="entry name" value="REVERSE TRANSCRIPTASE-LIKE PROTEIN"/>
    <property type="match status" value="1"/>
</dbReference>
<dbReference type="Pfam" id="PF13456">
    <property type="entry name" value="RVT_3"/>
    <property type="match status" value="1"/>
</dbReference>
<evidence type="ECO:0000259" key="2">
    <source>
        <dbReference type="Pfam" id="PF13966"/>
    </source>
</evidence>
<dbReference type="InterPro" id="IPR052929">
    <property type="entry name" value="RNase_H-like_EbsB-rel"/>
</dbReference>
<dbReference type="InterPro" id="IPR026960">
    <property type="entry name" value="RVT-Znf"/>
</dbReference>
<name>A0A5E4GA33_PRUDU</name>
<dbReference type="OMA" id="AWTENWI"/>
<sequence>MSVLRLPVGLCREIESILAQFWWSKSIGRGWRLSEFPNSLIARMLKARYFPNSDFLAASSGLLPSFTWQSLLWGRDLLRLGLRWLIGDGRLVNIYGDPWVPYDRFFTIQSVPALPSTSRVCDLITVSGLWDVGKISDTFSFSEAEAILSIPLMGDTLDWRIWNFAKNGRYSVKSGYWVALEYKRLEELSDGSVAGPSSHSLKSWKHLWKLKVPQKILYLLWRLVQSIHHSKEVLFRSRITQEDVCCHCLVSRETTIHSLVGCVVCMQSLFAFTVWVLWNERNRVLFGSQPTLPGILVQHAKDYDDDFKQSSVVNRSLSSPVRDVKWKSPTDSGFKLNVDGGDCMETGAKGVGAIVRDSQGNLVRALAMRVPSQISVLAMELYALKIRISFALDASLVPLEIESNSLLAVSMVNSEEECLATEGGLLEGV</sequence>
<dbReference type="EMBL" id="CABIKO010000464">
    <property type="protein sequence ID" value="VVA36624.1"/>
    <property type="molecule type" value="Genomic_DNA"/>
</dbReference>
<accession>A0A5E4GA33</accession>
<dbReference type="Pfam" id="PF13966">
    <property type="entry name" value="zf-RVT"/>
    <property type="match status" value="1"/>
</dbReference>
<protein>
    <submittedName>
        <fullName evidence="3">PREDICTED: reverse mRNAase</fullName>
    </submittedName>
</protein>
<evidence type="ECO:0000313" key="3">
    <source>
        <dbReference type="EMBL" id="VVA36624.1"/>
    </source>
</evidence>
<dbReference type="CDD" id="cd06222">
    <property type="entry name" value="RNase_H_like"/>
    <property type="match status" value="1"/>
</dbReference>
<organism evidence="3 4">
    <name type="scientific">Prunus dulcis</name>
    <name type="common">Almond</name>
    <name type="synonym">Amygdalus dulcis</name>
    <dbReference type="NCBI Taxonomy" id="3755"/>
    <lineage>
        <taxon>Eukaryota</taxon>
        <taxon>Viridiplantae</taxon>
        <taxon>Streptophyta</taxon>
        <taxon>Embryophyta</taxon>
        <taxon>Tracheophyta</taxon>
        <taxon>Spermatophyta</taxon>
        <taxon>Magnoliopsida</taxon>
        <taxon>eudicotyledons</taxon>
        <taxon>Gunneridae</taxon>
        <taxon>Pentapetalae</taxon>
        <taxon>rosids</taxon>
        <taxon>fabids</taxon>
        <taxon>Rosales</taxon>
        <taxon>Rosaceae</taxon>
        <taxon>Amygdaloideae</taxon>
        <taxon>Amygdaleae</taxon>
        <taxon>Prunus</taxon>
    </lineage>
</organism>
<feature type="domain" description="RNase H type-1" evidence="1">
    <location>
        <begin position="337"/>
        <end position="417"/>
    </location>
</feature>
<feature type="domain" description="Reverse transcriptase zinc-binding" evidence="2">
    <location>
        <begin position="199"/>
        <end position="264"/>
    </location>
</feature>
<dbReference type="GO" id="GO:0004523">
    <property type="term" value="F:RNA-DNA hybrid ribonuclease activity"/>
    <property type="evidence" value="ECO:0007669"/>
    <property type="project" value="InterPro"/>
</dbReference>
<reference evidence="4" key="1">
    <citation type="journal article" date="2020" name="Plant J.">
        <title>Transposons played a major role in the diversification between the closely related almond and peach genomes: results from the almond genome sequence.</title>
        <authorList>
            <person name="Alioto T."/>
            <person name="Alexiou K.G."/>
            <person name="Bardil A."/>
            <person name="Barteri F."/>
            <person name="Castanera R."/>
            <person name="Cruz F."/>
            <person name="Dhingra A."/>
            <person name="Duval H."/>
            <person name="Fernandez I Marti A."/>
            <person name="Frias L."/>
            <person name="Galan B."/>
            <person name="Garcia J.L."/>
            <person name="Howad W."/>
            <person name="Gomez-Garrido J."/>
            <person name="Gut M."/>
            <person name="Julca I."/>
            <person name="Morata J."/>
            <person name="Puigdomenech P."/>
            <person name="Ribeca P."/>
            <person name="Rubio Cabetas M.J."/>
            <person name="Vlasova A."/>
            <person name="Wirthensohn M."/>
            <person name="Garcia-Mas J."/>
            <person name="Gabaldon T."/>
            <person name="Casacuberta J.M."/>
            <person name="Arus P."/>
        </authorList>
    </citation>
    <scope>NUCLEOTIDE SEQUENCE [LARGE SCALE GENOMIC DNA]</scope>
    <source>
        <strain evidence="4">cv. Texas</strain>
    </source>
</reference>
<dbReference type="InterPro" id="IPR044730">
    <property type="entry name" value="RNase_H-like_dom_plant"/>
</dbReference>
<evidence type="ECO:0000259" key="1">
    <source>
        <dbReference type="Pfam" id="PF13456"/>
    </source>
</evidence>
<proteinExistence type="predicted"/>
<dbReference type="AlphaFoldDB" id="A0A5E4GA33"/>
<gene>
    <name evidence="3" type="ORF">ALMOND_2B016508</name>
</gene>
<dbReference type="InParanoid" id="A0A5E4GA33"/>
<dbReference type="GO" id="GO:0003676">
    <property type="term" value="F:nucleic acid binding"/>
    <property type="evidence" value="ECO:0007669"/>
    <property type="project" value="InterPro"/>
</dbReference>
<dbReference type="InterPro" id="IPR002156">
    <property type="entry name" value="RNaseH_domain"/>
</dbReference>
<dbReference type="Gramene" id="VVA36624">
    <property type="protein sequence ID" value="VVA36624"/>
    <property type="gene ID" value="Prudul26B016508"/>
</dbReference>